<feature type="non-terminal residue" evidence="2">
    <location>
        <position position="1"/>
    </location>
</feature>
<dbReference type="AlphaFoldDB" id="A0A371F6G4"/>
<dbReference type="Proteomes" id="UP000257109">
    <property type="component" value="Unassembled WGS sequence"/>
</dbReference>
<organism evidence="2 3">
    <name type="scientific">Mucuna pruriens</name>
    <name type="common">Velvet bean</name>
    <name type="synonym">Dolichos pruriens</name>
    <dbReference type="NCBI Taxonomy" id="157652"/>
    <lineage>
        <taxon>Eukaryota</taxon>
        <taxon>Viridiplantae</taxon>
        <taxon>Streptophyta</taxon>
        <taxon>Embryophyta</taxon>
        <taxon>Tracheophyta</taxon>
        <taxon>Spermatophyta</taxon>
        <taxon>Magnoliopsida</taxon>
        <taxon>eudicotyledons</taxon>
        <taxon>Gunneridae</taxon>
        <taxon>Pentapetalae</taxon>
        <taxon>rosids</taxon>
        <taxon>fabids</taxon>
        <taxon>Fabales</taxon>
        <taxon>Fabaceae</taxon>
        <taxon>Papilionoideae</taxon>
        <taxon>50 kb inversion clade</taxon>
        <taxon>NPAAA clade</taxon>
        <taxon>indigoferoid/millettioid clade</taxon>
        <taxon>Phaseoleae</taxon>
        <taxon>Mucuna</taxon>
    </lineage>
</organism>
<reference evidence="2" key="1">
    <citation type="submission" date="2018-05" db="EMBL/GenBank/DDBJ databases">
        <title>Draft genome of Mucuna pruriens seed.</title>
        <authorList>
            <person name="Nnadi N.E."/>
            <person name="Vos R."/>
            <person name="Hasami M.H."/>
            <person name="Devisetty U.K."/>
            <person name="Aguiy J.C."/>
        </authorList>
    </citation>
    <scope>NUCLEOTIDE SEQUENCE [LARGE SCALE GENOMIC DNA]</scope>
    <source>
        <strain evidence="2">JCA_2017</strain>
    </source>
</reference>
<evidence type="ECO:0000256" key="1">
    <source>
        <dbReference type="SAM" id="SignalP"/>
    </source>
</evidence>
<name>A0A371F6G4_MUCPR</name>
<accession>A0A371F6G4</accession>
<gene>
    <name evidence="2" type="ORF">CR513_46437</name>
</gene>
<sequence length="94" mass="10446">MWRLSWCRGGSVLLTWSAIWAKLPDCAFGCMGRVFNLVERLSAWASSSGCAFYDSSVHKRKKMKGSVEVEGIVSALTRNEEFTTNAQQAPPKIC</sequence>
<keyword evidence="3" id="KW-1185">Reference proteome</keyword>
<dbReference type="EMBL" id="QJKJ01010366">
    <property type="protein sequence ID" value="RDX73888.1"/>
    <property type="molecule type" value="Genomic_DNA"/>
</dbReference>
<proteinExistence type="predicted"/>
<comment type="caution">
    <text evidence="2">The sequence shown here is derived from an EMBL/GenBank/DDBJ whole genome shotgun (WGS) entry which is preliminary data.</text>
</comment>
<evidence type="ECO:0000313" key="2">
    <source>
        <dbReference type="EMBL" id="RDX73888.1"/>
    </source>
</evidence>
<protein>
    <recommendedName>
        <fullName evidence="4">Secreted protein</fullName>
    </recommendedName>
</protein>
<keyword evidence="1" id="KW-0732">Signal</keyword>
<feature type="chain" id="PRO_5016976702" description="Secreted protein" evidence="1">
    <location>
        <begin position="22"/>
        <end position="94"/>
    </location>
</feature>
<evidence type="ECO:0008006" key="4">
    <source>
        <dbReference type="Google" id="ProtNLM"/>
    </source>
</evidence>
<evidence type="ECO:0000313" key="3">
    <source>
        <dbReference type="Proteomes" id="UP000257109"/>
    </source>
</evidence>
<feature type="signal peptide" evidence="1">
    <location>
        <begin position="1"/>
        <end position="21"/>
    </location>
</feature>